<keyword evidence="9" id="KW-0812">Transmembrane</keyword>
<dbReference type="Proteomes" id="UP001500967">
    <property type="component" value="Unassembled WGS sequence"/>
</dbReference>
<feature type="domain" description="Histidine kinase/HSP90-like ATPase" evidence="10">
    <location>
        <begin position="324"/>
        <end position="448"/>
    </location>
</feature>
<dbReference type="Gene3D" id="1.20.5.1930">
    <property type="match status" value="1"/>
</dbReference>
<keyword evidence="5" id="KW-0547">Nucleotide-binding</keyword>
<feature type="transmembrane region" description="Helical" evidence="9">
    <location>
        <begin position="114"/>
        <end position="133"/>
    </location>
</feature>
<gene>
    <name evidence="12" type="ORF">GCM10009539_01290</name>
</gene>
<sequence>MKTVASYFLGLWDAAVRAPVKPEQGRPWLPRRGWRRWVLGVVSVLLGAGLTGGTIAELVLALRVPSVLAAFLGLGLALPLVVAPARPLLAWRVMIVCFLCTPVAVTFGPRTGVVWPWPVTACVAMLFTLILIGASHPRRIWLGVGLLSSVAVFSFGAAAGMPFWIGVILAAAAFAALLFGDAAGGRRSIQARLDEQRALRKRDLARQAVLEERGRIARELHDVVAHHMTMIAIQSEAAPLKVPDLPPAAVEIFAQLNKAAREALTETRTVVGLLRSEEEAAERAPAPGLELLEDLVGHARAGGLRVTPTVVGVPRPLSAAVDVSAYRILQEALSNATRYAPGSEVGVEVRYGPDALHLSVTNSAADVGQRATVGAGGVPAPSDPFRALGARGAGARGKAAAEAAERASLGGGHGLVGIRERTSMLGGEMSAGPRPGGGWAVTAVLPTAESPLPGAGIPA</sequence>
<evidence type="ECO:0000313" key="13">
    <source>
        <dbReference type="Proteomes" id="UP001500967"/>
    </source>
</evidence>
<evidence type="ECO:0000256" key="1">
    <source>
        <dbReference type="ARBA" id="ARBA00000085"/>
    </source>
</evidence>
<keyword evidence="7" id="KW-0067">ATP-binding</keyword>
<comment type="caution">
    <text evidence="12">The sequence shown here is derived from an EMBL/GenBank/DDBJ whole genome shotgun (WGS) entry which is preliminary data.</text>
</comment>
<keyword evidence="13" id="KW-1185">Reference proteome</keyword>
<feature type="transmembrane region" description="Helical" evidence="9">
    <location>
        <begin position="140"/>
        <end position="157"/>
    </location>
</feature>
<evidence type="ECO:0000256" key="4">
    <source>
        <dbReference type="ARBA" id="ARBA00022679"/>
    </source>
</evidence>
<feature type="transmembrane region" description="Helical" evidence="9">
    <location>
        <begin position="62"/>
        <end position="82"/>
    </location>
</feature>
<accession>A0ABP3D022</accession>
<dbReference type="RefSeq" id="WP_344646720.1">
    <property type="nucleotide sequence ID" value="NZ_BAAAGX010000001.1"/>
</dbReference>
<dbReference type="PANTHER" id="PTHR24421:SF10">
    <property type="entry name" value="NITRATE_NITRITE SENSOR PROTEIN NARQ"/>
    <property type="match status" value="1"/>
</dbReference>
<keyword evidence="8" id="KW-0902">Two-component regulatory system</keyword>
<protein>
    <recommendedName>
        <fullName evidence="2">histidine kinase</fullName>
        <ecNumber evidence="2">2.7.13.3</ecNumber>
    </recommendedName>
</protein>
<dbReference type="Pfam" id="PF07730">
    <property type="entry name" value="HisKA_3"/>
    <property type="match status" value="1"/>
</dbReference>
<dbReference type="InterPro" id="IPR003594">
    <property type="entry name" value="HATPase_dom"/>
</dbReference>
<feature type="transmembrane region" description="Helical" evidence="9">
    <location>
        <begin position="89"/>
        <end position="108"/>
    </location>
</feature>
<evidence type="ECO:0000256" key="6">
    <source>
        <dbReference type="ARBA" id="ARBA00022777"/>
    </source>
</evidence>
<keyword evidence="6 12" id="KW-0418">Kinase</keyword>
<evidence type="ECO:0000259" key="10">
    <source>
        <dbReference type="Pfam" id="PF02518"/>
    </source>
</evidence>
<dbReference type="EMBL" id="BAAAGX010000001">
    <property type="protein sequence ID" value="GAA0219689.1"/>
    <property type="molecule type" value="Genomic_DNA"/>
</dbReference>
<evidence type="ECO:0000259" key="11">
    <source>
        <dbReference type="Pfam" id="PF07730"/>
    </source>
</evidence>
<name>A0ABP3D022_9ACTN</name>
<organism evidence="12 13">
    <name type="scientific">Cryptosporangium japonicum</name>
    <dbReference type="NCBI Taxonomy" id="80872"/>
    <lineage>
        <taxon>Bacteria</taxon>
        <taxon>Bacillati</taxon>
        <taxon>Actinomycetota</taxon>
        <taxon>Actinomycetes</taxon>
        <taxon>Cryptosporangiales</taxon>
        <taxon>Cryptosporangiaceae</taxon>
        <taxon>Cryptosporangium</taxon>
    </lineage>
</organism>
<keyword evidence="9" id="KW-1133">Transmembrane helix</keyword>
<dbReference type="SUPFAM" id="SSF55874">
    <property type="entry name" value="ATPase domain of HSP90 chaperone/DNA topoisomerase II/histidine kinase"/>
    <property type="match status" value="1"/>
</dbReference>
<keyword evidence="4" id="KW-0808">Transferase</keyword>
<comment type="catalytic activity">
    <reaction evidence="1">
        <text>ATP + protein L-histidine = ADP + protein N-phospho-L-histidine.</text>
        <dbReference type="EC" id="2.7.13.3"/>
    </reaction>
</comment>
<evidence type="ECO:0000313" key="12">
    <source>
        <dbReference type="EMBL" id="GAA0219689.1"/>
    </source>
</evidence>
<reference evidence="13" key="1">
    <citation type="journal article" date="2019" name="Int. J. Syst. Evol. Microbiol.">
        <title>The Global Catalogue of Microorganisms (GCM) 10K type strain sequencing project: providing services to taxonomists for standard genome sequencing and annotation.</title>
        <authorList>
            <consortium name="The Broad Institute Genomics Platform"/>
            <consortium name="The Broad Institute Genome Sequencing Center for Infectious Disease"/>
            <person name="Wu L."/>
            <person name="Ma J."/>
        </authorList>
    </citation>
    <scope>NUCLEOTIDE SEQUENCE [LARGE SCALE GENOMIC DNA]</scope>
    <source>
        <strain evidence="13">JCM 10425</strain>
    </source>
</reference>
<evidence type="ECO:0000256" key="8">
    <source>
        <dbReference type="ARBA" id="ARBA00023012"/>
    </source>
</evidence>
<dbReference type="GO" id="GO:0016301">
    <property type="term" value="F:kinase activity"/>
    <property type="evidence" value="ECO:0007669"/>
    <property type="project" value="UniProtKB-KW"/>
</dbReference>
<dbReference type="PANTHER" id="PTHR24421">
    <property type="entry name" value="NITRATE/NITRITE SENSOR PROTEIN NARX-RELATED"/>
    <property type="match status" value="1"/>
</dbReference>
<feature type="domain" description="Signal transduction histidine kinase subgroup 3 dimerisation and phosphoacceptor" evidence="11">
    <location>
        <begin position="212"/>
        <end position="278"/>
    </location>
</feature>
<dbReference type="Gene3D" id="3.30.565.10">
    <property type="entry name" value="Histidine kinase-like ATPase, C-terminal domain"/>
    <property type="match status" value="1"/>
</dbReference>
<dbReference type="EC" id="2.7.13.3" evidence="2"/>
<dbReference type="CDD" id="cd16917">
    <property type="entry name" value="HATPase_UhpB-NarQ-NarX-like"/>
    <property type="match status" value="1"/>
</dbReference>
<keyword evidence="3" id="KW-0597">Phosphoprotein</keyword>
<feature type="transmembrane region" description="Helical" evidence="9">
    <location>
        <begin position="163"/>
        <end position="183"/>
    </location>
</feature>
<dbReference type="InterPro" id="IPR036890">
    <property type="entry name" value="HATPase_C_sf"/>
</dbReference>
<evidence type="ECO:0000256" key="3">
    <source>
        <dbReference type="ARBA" id="ARBA00022553"/>
    </source>
</evidence>
<dbReference type="InterPro" id="IPR050482">
    <property type="entry name" value="Sensor_HK_TwoCompSys"/>
</dbReference>
<proteinExistence type="predicted"/>
<evidence type="ECO:0000256" key="9">
    <source>
        <dbReference type="SAM" id="Phobius"/>
    </source>
</evidence>
<keyword evidence="9" id="KW-0472">Membrane</keyword>
<evidence type="ECO:0000256" key="5">
    <source>
        <dbReference type="ARBA" id="ARBA00022741"/>
    </source>
</evidence>
<dbReference type="InterPro" id="IPR011712">
    <property type="entry name" value="Sig_transdc_His_kin_sub3_dim/P"/>
</dbReference>
<evidence type="ECO:0000256" key="2">
    <source>
        <dbReference type="ARBA" id="ARBA00012438"/>
    </source>
</evidence>
<evidence type="ECO:0000256" key="7">
    <source>
        <dbReference type="ARBA" id="ARBA00022840"/>
    </source>
</evidence>
<feature type="transmembrane region" description="Helical" evidence="9">
    <location>
        <begin position="37"/>
        <end position="56"/>
    </location>
</feature>
<dbReference type="Pfam" id="PF02518">
    <property type="entry name" value="HATPase_c"/>
    <property type="match status" value="1"/>
</dbReference>